<organism evidence="2 3">
    <name type="scientific">Clonorchis sinensis</name>
    <name type="common">Chinese liver fluke</name>
    <dbReference type="NCBI Taxonomy" id="79923"/>
    <lineage>
        <taxon>Eukaryota</taxon>
        <taxon>Metazoa</taxon>
        <taxon>Spiralia</taxon>
        <taxon>Lophotrochozoa</taxon>
        <taxon>Platyhelminthes</taxon>
        <taxon>Trematoda</taxon>
        <taxon>Digenea</taxon>
        <taxon>Opisthorchiida</taxon>
        <taxon>Opisthorchiata</taxon>
        <taxon>Opisthorchiidae</taxon>
        <taxon>Clonorchis</taxon>
    </lineage>
</organism>
<reference evidence="2 3" key="1">
    <citation type="journal article" date="2018" name="Biotechnol. Adv.">
        <title>Improved genomic resources and new bioinformatic workflow for the carcinogenic parasite Clonorchis sinensis: Biotechnological implications.</title>
        <authorList>
            <person name="Wang D."/>
            <person name="Korhonen P.K."/>
            <person name="Gasser R.B."/>
            <person name="Young N.D."/>
        </authorList>
    </citation>
    <scope>NUCLEOTIDE SEQUENCE [LARGE SCALE GENOMIC DNA]</scope>
    <source>
        <strain evidence="2">Cs-k2</strain>
    </source>
</reference>
<gene>
    <name evidence="2" type="ORF">CSKR_110575</name>
</gene>
<name>A0A8T1MUC4_CLOSI</name>
<dbReference type="AlphaFoldDB" id="A0A8T1MUC4"/>
<accession>A0A8T1MUC4</accession>
<dbReference type="Proteomes" id="UP000286415">
    <property type="component" value="Unassembled WGS sequence"/>
</dbReference>
<evidence type="ECO:0000313" key="3">
    <source>
        <dbReference type="Proteomes" id="UP000286415"/>
    </source>
</evidence>
<dbReference type="EMBL" id="NIRI02000042">
    <property type="protein sequence ID" value="KAG5452472.1"/>
    <property type="molecule type" value="Genomic_DNA"/>
</dbReference>
<proteinExistence type="predicted"/>
<keyword evidence="3" id="KW-1185">Reference proteome</keyword>
<comment type="caution">
    <text evidence="2">The sequence shown here is derived from an EMBL/GenBank/DDBJ whole genome shotgun (WGS) entry which is preliminary data.</text>
</comment>
<dbReference type="OrthoDB" id="10512869at2759"/>
<sequence length="742" mass="83835">MVLYTNPDADVDQREQDRSAAKPSNTAGTRKFCPTVWSHTVQVHMFVAAVHRFRPILTHHLFGASLASKTVKSVWIVVFQTVTSLPDPLTILYRSYNQSNVCDLDIHLSADNRQDVLRHEYRLFISRSVISEGSSNRAFLPTSGPEIGERCVYGTKPIYVYQIIGIRLEVRGFSPYEMTITSLKDVETKCCYKAHEFHSCTIKDYVIHRAANALGCVFEVLIDHGQFSVTGTQELQNALSTHRQLTFGVIAGRHQFTPQTDIQFGIPGELAYNWLHRFIQYGLNIHPAGRKDSEGHIPTEWFAAQIYRTSIDDSQGPYWYKVVRFLWDMTNLFSTRQIYLYSAILPRVKAVKYRGILEIPEGIQTALYHGTTHGLIHRYCCPSQQSVSFNYLHCDVLQYYVATEMEILGCAIELHVLTNALGGVPKPSQLQMGTDVFAFPNARKKDAESSEENGFEINFSLSSNPSPNSEDLLAIWPRITFDYFPDATLIQTLPDWPVYTLRINDLRLNSNTQDYWIQALILLHRIALFSNTVIENVNKFHVPKADGVRVMIQKIQADEGGCDLLPQIASDFFNSLEYQCNDLHMESDLAPVDKALIHIAVDVQQANMNTQDPFSELWLNSMLSKPGEMCRTTIKLQPSEDFYDSPLADITTGLNGGVVNCQLLVAPDMSHASPKACFRITVASPGEKPNLMLPLFVALMLNGNDEGCAFNVRYLNVHKWNELDYDDYHDSMLSPNATCGTD</sequence>
<reference evidence="2 3" key="2">
    <citation type="journal article" date="2021" name="Genomics">
        <title>High-quality reference genome for Clonorchis sinensis.</title>
        <authorList>
            <person name="Young N.D."/>
            <person name="Stroehlein A.J."/>
            <person name="Kinkar L."/>
            <person name="Wang T."/>
            <person name="Sohn W.M."/>
            <person name="Chang B.C.H."/>
            <person name="Kaur P."/>
            <person name="Weisz D."/>
            <person name="Dudchenko O."/>
            <person name="Aiden E.L."/>
            <person name="Korhonen P.K."/>
            <person name="Gasser R.B."/>
        </authorList>
    </citation>
    <scope>NUCLEOTIDE SEQUENCE [LARGE SCALE GENOMIC DNA]</scope>
    <source>
        <strain evidence="2">Cs-k2</strain>
    </source>
</reference>
<evidence type="ECO:0000256" key="1">
    <source>
        <dbReference type="SAM" id="MobiDB-lite"/>
    </source>
</evidence>
<feature type="region of interest" description="Disordered" evidence="1">
    <location>
        <begin position="1"/>
        <end position="27"/>
    </location>
</feature>
<protein>
    <submittedName>
        <fullName evidence="2">Uncharacterized protein</fullName>
    </submittedName>
</protein>
<feature type="compositionally biased region" description="Basic and acidic residues" evidence="1">
    <location>
        <begin position="11"/>
        <end position="20"/>
    </location>
</feature>
<evidence type="ECO:0000313" key="2">
    <source>
        <dbReference type="EMBL" id="KAG5452472.1"/>
    </source>
</evidence>